<dbReference type="GO" id="GO:0004298">
    <property type="term" value="F:threonine-type endopeptidase activity"/>
    <property type="evidence" value="ECO:0007669"/>
    <property type="project" value="UniProtKB-KW"/>
</dbReference>
<dbReference type="InterPro" id="IPR023333">
    <property type="entry name" value="Proteasome_suB-type"/>
</dbReference>
<dbReference type="Proteomes" id="UP000319801">
    <property type="component" value="Unassembled WGS sequence"/>
</dbReference>
<dbReference type="GO" id="GO:0005839">
    <property type="term" value="C:proteasome core complex"/>
    <property type="evidence" value="ECO:0007669"/>
    <property type="project" value="InterPro"/>
</dbReference>
<proteinExistence type="predicted"/>
<dbReference type="AlphaFoldDB" id="A0A556TKS8"/>
<keyword evidence="2" id="KW-0888">Threonine protease</keyword>
<organism evidence="6 7">
    <name type="scientific">Bagarius yarrelli</name>
    <name type="common">Goonch</name>
    <name type="synonym">Bagrus yarrelli</name>
    <dbReference type="NCBI Taxonomy" id="175774"/>
    <lineage>
        <taxon>Eukaryota</taxon>
        <taxon>Metazoa</taxon>
        <taxon>Chordata</taxon>
        <taxon>Craniata</taxon>
        <taxon>Vertebrata</taxon>
        <taxon>Euteleostomi</taxon>
        <taxon>Actinopterygii</taxon>
        <taxon>Neopterygii</taxon>
        <taxon>Teleostei</taxon>
        <taxon>Ostariophysi</taxon>
        <taxon>Siluriformes</taxon>
        <taxon>Sisoridae</taxon>
        <taxon>Sisorinae</taxon>
        <taxon>Bagarius</taxon>
    </lineage>
</organism>
<dbReference type="Gene3D" id="3.60.20.10">
    <property type="entry name" value="Glutamine Phosphoribosylpyrophosphate, subunit 1, domain 1"/>
    <property type="match status" value="1"/>
</dbReference>
<keyword evidence="4" id="KW-0539">Nucleus</keyword>
<evidence type="ECO:0000256" key="1">
    <source>
        <dbReference type="ARBA" id="ARBA00022670"/>
    </source>
</evidence>
<keyword evidence="1" id="KW-0645">Protease</keyword>
<dbReference type="InterPro" id="IPR024689">
    <property type="entry name" value="Proteasome_bsu_C"/>
</dbReference>
<gene>
    <name evidence="6" type="ORF">Baya_1325</name>
</gene>
<dbReference type="InterPro" id="IPR001353">
    <property type="entry name" value="Proteasome_sua/b"/>
</dbReference>
<evidence type="ECO:0000313" key="7">
    <source>
        <dbReference type="Proteomes" id="UP000319801"/>
    </source>
</evidence>
<accession>A0A556TKS8</accession>
<evidence type="ECO:0000259" key="5">
    <source>
        <dbReference type="Pfam" id="PF12465"/>
    </source>
</evidence>
<dbReference type="GO" id="GO:0051603">
    <property type="term" value="P:proteolysis involved in protein catabolic process"/>
    <property type="evidence" value="ECO:0007669"/>
    <property type="project" value="InterPro"/>
</dbReference>
<dbReference type="SUPFAM" id="SSF56235">
    <property type="entry name" value="N-terminal nucleophile aminohydrolases (Ntn hydrolases)"/>
    <property type="match status" value="1"/>
</dbReference>
<dbReference type="PANTHER" id="PTHR32194:SF4">
    <property type="entry name" value="PROTEASOME SUBUNIT BETA TYPE-7"/>
    <property type="match status" value="1"/>
</dbReference>
<dbReference type="PANTHER" id="PTHR32194">
    <property type="entry name" value="METALLOPROTEASE TLDD"/>
    <property type="match status" value="1"/>
</dbReference>
<reference evidence="6 7" key="1">
    <citation type="journal article" date="2019" name="Genome Biol. Evol.">
        <title>Whole-Genome Sequencing of the Giant Devil Catfish, Bagarius yarrelli.</title>
        <authorList>
            <person name="Jiang W."/>
            <person name="Lv Y."/>
            <person name="Cheng L."/>
            <person name="Yang K."/>
            <person name="Chao B."/>
            <person name="Wang X."/>
            <person name="Li Y."/>
            <person name="Pan X."/>
            <person name="You X."/>
            <person name="Zhang Y."/>
            <person name="Yang J."/>
            <person name="Li J."/>
            <person name="Zhang X."/>
            <person name="Liu S."/>
            <person name="Sun C."/>
            <person name="Yang J."/>
            <person name="Shi Q."/>
        </authorList>
    </citation>
    <scope>NUCLEOTIDE SEQUENCE [LARGE SCALE GENOMIC DNA]</scope>
    <source>
        <strain evidence="6">JWS20170419001</strain>
        <tissue evidence="6">Muscle</tissue>
    </source>
</reference>
<sequence length="183" mass="20471">MAAHILQDMLFRYRGMIGAYLILGGVDVTGNHLYTVGPYGSMNKIPYVAMGEHVTSTTQKCIFCCSGAKYIPIYFSGSGYLAAMGILEDRFKANMEIHEAKALVRDAIHSGIMSDLGSGHNIDLCVITKQGVDYIRPYQETEYKDTRKQKYKYKQGTTPVLTENVVRLELELLHETVQTMDTA</sequence>
<feature type="domain" description="Proteasome beta subunit C-terminal" evidence="5">
    <location>
        <begin position="146"/>
        <end position="177"/>
    </location>
</feature>
<evidence type="ECO:0000256" key="2">
    <source>
        <dbReference type="ARBA" id="ARBA00022698"/>
    </source>
</evidence>
<keyword evidence="3" id="KW-0378">Hydrolase</keyword>
<dbReference type="InterPro" id="IPR029055">
    <property type="entry name" value="Ntn_hydrolases_N"/>
</dbReference>
<name>A0A556TKS8_BAGYA</name>
<dbReference type="Pfam" id="PF00227">
    <property type="entry name" value="Proteasome"/>
    <property type="match status" value="2"/>
</dbReference>
<evidence type="ECO:0000256" key="4">
    <source>
        <dbReference type="ARBA" id="ARBA00023242"/>
    </source>
</evidence>
<protein>
    <submittedName>
        <fullName evidence="6">Proteasome subunit beta type-7</fullName>
    </submittedName>
</protein>
<dbReference type="Pfam" id="PF12465">
    <property type="entry name" value="Pr_beta_C"/>
    <property type="match status" value="1"/>
</dbReference>
<keyword evidence="7" id="KW-1185">Reference proteome</keyword>
<comment type="caution">
    <text evidence="6">The sequence shown here is derived from an EMBL/GenBank/DDBJ whole genome shotgun (WGS) entry which is preliminary data.</text>
</comment>
<dbReference type="OrthoDB" id="429533at2759"/>
<evidence type="ECO:0000313" key="6">
    <source>
        <dbReference type="EMBL" id="TSK17945.1"/>
    </source>
</evidence>
<dbReference type="GO" id="GO:0005737">
    <property type="term" value="C:cytoplasm"/>
    <property type="evidence" value="ECO:0007669"/>
    <property type="project" value="TreeGrafter"/>
</dbReference>
<evidence type="ECO:0000256" key="3">
    <source>
        <dbReference type="ARBA" id="ARBA00022801"/>
    </source>
</evidence>
<keyword evidence="6" id="KW-0647">Proteasome</keyword>
<dbReference type="EMBL" id="VCAZ01000004">
    <property type="protein sequence ID" value="TSK17945.1"/>
    <property type="molecule type" value="Genomic_DNA"/>
</dbReference>